<comment type="caution">
    <text evidence="12">The sequence shown here is derived from an EMBL/GenBank/DDBJ whole genome shotgun (WGS) entry which is preliminary data.</text>
</comment>
<dbReference type="SMART" id="SM00862">
    <property type="entry name" value="Trans_reg_C"/>
    <property type="match status" value="1"/>
</dbReference>
<dbReference type="PROSITE" id="PS50110">
    <property type="entry name" value="RESPONSE_REGULATORY"/>
    <property type="match status" value="1"/>
</dbReference>
<dbReference type="SMART" id="SM00448">
    <property type="entry name" value="REC"/>
    <property type="match status" value="1"/>
</dbReference>
<keyword evidence="3 8" id="KW-0597">Phosphoprotein</keyword>
<proteinExistence type="predicted"/>
<dbReference type="PANTHER" id="PTHR48111:SF27">
    <property type="entry name" value="SENSORY TRANSDUCTION PROTEIN BCER"/>
    <property type="match status" value="1"/>
</dbReference>
<evidence type="ECO:0000313" key="13">
    <source>
        <dbReference type="Proteomes" id="UP000670947"/>
    </source>
</evidence>
<keyword evidence="6 9" id="KW-0238">DNA-binding</keyword>
<dbReference type="EMBL" id="JAGGDJ010000004">
    <property type="protein sequence ID" value="MBO7744411.1"/>
    <property type="molecule type" value="Genomic_DNA"/>
</dbReference>
<sequence>MNIFIVEDDSSILELLRERFRAWSLHASTPRDFDHIMDDFLNEKPQLVILDIQLPRFDGFHWCREIRSVSNVPILFLSSRDHPMDMVMAMNMGADDYIQKPFHLDVLLAKVQAILRRTYTYGEESADVIEWKGALLQLNRGVIRKDGKEIELTKNEFFILATLVRAKNEIIPRQELIRRLWEDEQFVNDNTLTVNMTRLRQKLAVLGLEEAIVTKKGLGYMAVP</sequence>
<evidence type="ECO:0000256" key="1">
    <source>
        <dbReference type="ARBA" id="ARBA00004496"/>
    </source>
</evidence>
<keyword evidence="2" id="KW-0963">Cytoplasm</keyword>
<dbReference type="InterPro" id="IPR011006">
    <property type="entry name" value="CheY-like_superfamily"/>
</dbReference>
<dbReference type="InterPro" id="IPR001789">
    <property type="entry name" value="Sig_transdc_resp-reg_receiver"/>
</dbReference>
<dbReference type="SUPFAM" id="SSF46894">
    <property type="entry name" value="C-terminal effector domain of the bipartite response regulators"/>
    <property type="match status" value="1"/>
</dbReference>
<keyword evidence="4" id="KW-0902">Two-component regulatory system</keyword>
<dbReference type="Proteomes" id="UP000670947">
    <property type="component" value="Unassembled WGS sequence"/>
</dbReference>
<dbReference type="InterPro" id="IPR039420">
    <property type="entry name" value="WalR-like"/>
</dbReference>
<protein>
    <submittedName>
        <fullName evidence="12">Response regulator transcription factor</fullName>
    </submittedName>
</protein>
<keyword evidence="5" id="KW-0805">Transcription regulation</keyword>
<dbReference type="InterPro" id="IPR036388">
    <property type="entry name" value="WH-like_DNA-bd_sf"/>
</dbReference>
<gene>
    <name evidence="12" type="ORF">I8J29_09410</name>
</gene>
<dbReference type="InterPro" id="IPR016032">
    <property type="entry name" value="Sig_transdc_resp-reg_C-effctor"/>
</dbReference>
<dbReference type="Pfam" id="PF00072">
    <property type="entry name" value="Response_reg"/>
    <property type="match status" value="1"/>
</dbReference>
<dbReference type="PANTHER" id="PTHR48111">
    <property type="entry name" value="REGULATOR OF RPOS"/>
    <property type="match status" value="1"/>
</dbReference>
<dbReference type="InterPro" id="IPR001867">
    <property type="entry name" value="OmpR/PhoB-type_DNA-bd"/>
</dbReference>
<evidence type="ECO:0000256" key="5">
    <source>
        <dbReference type="ARBA" id="ARBA00023015"/>
    </source>
</evidence>
<dbReference type="Gene3D" id="1.10.10.10">
    <property type="entry name" value="Winged helix-like DNA-binding domain superfamily/Winged helix DNA-binding domain"/>
    <property type="match status" value="1"/>
</dbReference>
<dbReference type="Pfam" id="PF00486">
    <property type="entry name" value="Trans_reg_C"/>
    <property type="match status" value="1"/>
</dbReference>
<dbReference type="Gene3D" id="3.40.50.2300">
    <property type="match status" value="1"/>
</dbReference>
<feature type="modified residue" description="4-aspartylphosphate" evidence="8">
    <location>
        <position position="51"/>
    </location>
</feature>
<keyword evidence="7" id="KW-0804">Transcription</keyword>
<evidence type="ECO:0000256" key="6">
    <source>
        <dbReference type="ARBA" id="ARBA00023125"/>
    </source>
</evidence>
<name>A0ABS3W7W5_9BACL</name>
<feature type="domain" description="OmpR/PhoB-type" evidence="11">
    <location>
        <begin position="126"/>
        <end position="224"/>
    </location>
</feature>
<comment type="subcellular location">
    <subcellularLocation>
        <location evidence="1">Cytoplasm</location>
    </subcellularLocation>
</comment>
<dbReference type="Gene3D" id="6.10.250.690">
    <property type="match status" value="1"/>
</dbReference>
<dbReference type="PROSITE" id="PS51755">
    <property type="entry name" value="OMPR_PHOB"/>
    <property type="match status" value="1"/>
</dbReference>
<keyword evidence="13" id="KW-1185">Reference proteome</keyword>
<dbReference type="CDD" id="cd00383">
    <property type="entry name" value="trans_reg_C"/>
    <property type="match status" value="1"/>
</dbReference>
<evidence type="ECO:0000256" key="3">
    <source>
        <dbReference type="ARBA" id="ARBA00022553"/>
    </source>
</evidence>
<accession>A0ABS3W7W5</accession>
<evidence type="ECO:0000259" key="11">
    <source>
        <dbReference type="PROSITE" id="PS51755"/>
    </source>
</evidence>
<evidence type="ECO:0000259" key="10">
    <source>
        <dbReference type="PROSITE" id="PS50110"/>
    </source>
</evidence>
<evidence type="ECO:0000313" key="12">
    <source>
        <dbReference type="EMBL" id="MBO7744411.1"/>
    </source>
</evidence>
<feature type="domain" description="Response regulatory" evidence="10">
    <location>
        <begin position="2"/>
        <end position="115"/>
    </location>
</feature>
<dbReference type="RefSeq" id="WP_208847520.1">
    <property type="nucleotide sequence ID" value="NZ_JAGGDJ010000004.1"/>
</dbReference>
<feature type="DNA-binding region" description="OmpR/PhoB-type" evidence="9">
    <location>
        <begin position="126"/>
        <end position="224"/>
    </location>
</feature>
<reference evidence="12 13" key="1">
    <citation type="submission" date="2021-03" db="EMBL/GenBank/DDBJ databases">
        <title>Paenibacillus artemisicola MWE-103 whole genome sequence.</title>
        <authorList>
            <person name="Ham Y.J."/>
        </authorList>
    </citation>
    <scope>NUCLEOTIDE SEQUENCE [LARGE SCALE GENOMIC DNA]</scope>
    <source>
        <strain evidence="12 13">MWE-103</strain>
    </source>
</reference>
<dbReference type="CDD" id="cd18159">
    <property type="entry name" value="REC_OmpR_NsrR-like"/>
    <property type="match status" value="1"/>
</dbReference>
<evidence type="ECO:0000256" key="7">
    <source>
        <dbReference type="ARBA" id="ARBA00023163"/>
    </source>
</evidence>
<evidence type="ECO:0000256" key="4">
    <source>
        <dbReference type="ARBA" id="ARBA00023012"/>
    </source>
</evidence>
<organism evidence="12 13">
    <name type="scientific">Paenibacillus artemisiicola</name>
    <dbReference type="NCBI Taxonomy" id="1172618"/>
    <lineage>
        <taxon>Bacteria</taxon>
        <taxon>Bacillati</taxon>
        <taxon>Bacillota</taxon>
        <taxon>Bacilli</taxon>
        <taxon>Bacillales</taxon>
        <taxon>Paenibacillaceae</taxon>
        <taxon>Paenibacillus</taxon>
    </lineage>
</organism>
<evidence type="ECO:0000256" key="2">
    <source>
        <dbReference type="ARBA" id="ARBA00022490"/>
    </source>
</evidence>
<evidence type="ECO:0000256" key="8">
    <source>
        <dbReference type="PROSITE-ProRule" id="PRU00169"/>
    </source>
</evidence>
<dbReference type="SUPFAM" id="SSF52172">
    <property type="entry name" value="CheY-like"/>
    <property type="match status" value="1"/>
</dbReference>
<evidence type="ECO:0000256" key="9">
    <source>
        <dbReference type="PROSITE-ProRule" id="PRU01091"/>
    </source>
</evidence>